<accession>A0A061JC72</accession>
<proteinExistence type="predicted"/>
<dbReference type="VEuPathDB" id="TriTrypDB:TRSC58_00276"/>
<sequence length="437" mass="48241">MSCQASSEQWASSADRVSRPSQRLRSGAIAMSRSAITQTDLLVDRIVDVGEGVAANFFEHLLARLEQHGVRRCREGDEATTNLDSGNSPHETPAIGHRSVDASLQLAAAVAHEAEDARAPYYYPCVPCEVRLTATVTSAATLAMLEDVHHHCASAEHRRIASWMGEPDIDCTLQNTLEMDPTAYARIHVNGVPMLLSRRPGGGDMFFPLPHEVQDHERTAPAGMEGRLFATQPQTEVWHHPLRSVYTGARQLLYRDDDFRPKRKNKGKQHQRLRCHFNVQHVRMDSYGAESFLEGPTVPAIFEVTRQRLPKDSKEGGAEEGGYRSEYVVSDKPCMVWSDSMQTELSSLVVRHDGMYRISLLRASEAARWLSEAPPPDGSRQGHDTGGESHSQVLTVEALSQVRAAPTFNRVFQDLNASDVGSGDAFTRSDVSSEAGS</sequence>
<keyword evidence="3" id="KW-1185">Reference proteome</keyword>
<evidence type="ECO:0000313" key="2">
    <source>
        <dbReference type="EMBL" id="ESL11965.1"/>
    </source>
</evidence>
<dbReference type="EMBL" id="AUPL01000276">
    <property type="protein sequence ID" value="ESL11965.1"/>
    <property type="molecule type" value="Genomic_DNA"/>
</dbReference>
<feature type="compositionally biased region" description="Polar residues" evidence="1">
    <location>
        <begin position="1"/>
        <end position="12"/>
    </location>
</feature>
<feature type="region of interest" description="Disordered" evidence="1">
    <location>
        <begin position="1"/>
        <end position="25"/>
    </location>
</feature>
<dbReference type="Proteomes" id="UP000031737">
    <property type="component" value="Unassembled WGS sequence"/>
</dbReference>
<dbReference type="AlphaFoldDB" id="A0A061JC72"/>
<name>A0A061JC72_TRYRA</name>
<protein>
    <submittedName>
        <fullName evidence="2">Uncharacterized protein</fullName>
    </submittedName>
</protein>
<gene>
    <name evidence="2" type="ORF">TRSC58_00276</name>
</gene>
<comment type="caution">
    <text evidence="2">The sequence shown here is derived from an EMBL/GenBank/DDBJ whole genome shotgun (WGS) entry which is preliminary data.</text>
</comment>
<evidence type="ECO:0000256" key="1">
    <source>
        <dbReference type="SAM" id="MobiDB-lite"/>
    </source>
</evidence>
<reference evidence="2 3" key="1">
    <citation type="submission" date="2013-07" db="EMBL/GenBank/DDBJ databases">
        <authorList>
            <person name="Stoco P.H."/>
            <person name="Wagner G."/>
            <person name="Gerber A."/>
            <person name="Zaha A."/>
            <person name="Thompson C."/>
            <person name="Bartholomeu D.C."/>
            <person name="Luckemeyer D.D."/>
            <person name="Bahia D."/>
            <person name="Loreto E."/>
            <person name="Prestes E.B."/>
            <person name="Lima F.M."/>
            <person name="Rodrigues-Luiz G."/>
            <person name="Vallejo G.A."/>
            <person name="Filho J.F."/>
            <person name="Monteiro K.M."/>
            <person name="Tyler K.M."/>
            <person name="de Almeida L.G."/>
            <person name="Ortiz M.F."/>
            <person name="Siervo M.A."/>
            <person name="de Moraes M.H."/>
            <person name="Cunha O.L."/>
            <person name="Mendonca-Neto R."/>
            <person name="Silva R."/>
            <person name="Teixeira S.M."/>
            <person name="Murta S.M."/>
            <person name="Sincero T.C."/>
            <person name="Mendes T.A."/>
            <person name="Urmenyi T.P."/>
            <person name="Silva V.G."/>
            <person name="da Rocha W.D."/>
            <person name="Andersson B."/>
            <person name="Romanha A.J."/>
            <person name="Steindel M."/>
            <person name="de Vasconcelos A.T."/>
            <person name="Grisard E.C."/>
        </authorList>
    </citation>
    <scope>NUCLEOTIDE SEQUENCE [LARGE SCALE GENOMIC DNA]</scope>
    <source>
        <strain evidence="2 3">SC58</strain>
    </source>
</reference>
<feature type="region of interest" description="Disordered" evidence="1">
    <location>
        <begin position="371"/>
        <end position="390"/>
    </location>
</feature>
<feature type="region of interest" description="Disordered" evidence="1">
    <location>
        <begin position="418"/>
        <end position="437"/>
    </location>
</feature>
<dbReference type="OrthoDB" id="240847at2759"/>
<evidence type="ECO:0000313" key="3">
    <source>
        <dbReference type="Proteomes" id="UP000031737"/>
    </source>
</evidence>
<organism evidence="2 3">
    <name type="scientific">Trypanosoma rangeli SC58</name>
    <dbReference type="NCBI Taxonomy" id="429131"/>
    <lineage>
        <taxon>Eukaryota</taxon>
        <taxon>Discoba</taxon>
        <taxon>Euglenozoa</taxon>
        <taxon>Kinetoplastea</taxon>
        <taxon>Metakinetoplastina</taxon>
        <taxon>Trypanosomatida</taxon>
        <taxon>Trypanosomatidae</taxon>
        <taxon>Trypanosoma</taxon>
        <taxon>Herpetosoma</taxon>
    </lineage>
</organism>